<dbReference type="Pfam" id="PF03861">
    <property type="entry name" value="ANTAR"/>
    <property type="match status" value="1"/>
</dbReference>
<name>A0A9E4MZ59_9GAMM</name>
<dbReference type="SMART" id="SM01012">
    <property type="entry name" value="ANTAR"/>
    <property type="match status" value="1"/>
</dbReference>
<evidence type="ECO:0000313" key="4">
    <source>
        <dbReference type="Proteomes" id="UP000886687"/>
    </source>
</evidence>
<dbReference type="PROSITE" id="PS50921">
    <property type="entry name" value="ANTAR"/>
    <property type="match status" value="1"/>
</dbReference>
<dbReference type="InterPro" id="IPR036388">
    <property type="entry name" value="WH-like_DNA-bd_sf"/>
</dbReference>
<sequence length="187" mass="21468">MIQKKLLLVSSNENNIDRLYNILVSANCDVQTANSKEKALLVINSFNPDLVILDNTYYNHEGSELTRSLFESGVLFLFICQHEIEKVSVTSSNPEKILNLLPDIDIALKWVSDIRRLKETEKRYSKAIQTGRVVDVVIGILMERHNLQRESAFELLRQKARSERIQLRVLAQEILDAEEKINTISSK</sequence>
<evidence type="ECO:0000313" key="3">
    <source>
        <dbReference type="EMBL" id="MCG7937863.1"/>
    </source>
</evidence>
<feature type="coiled-coil region" evidence="1">
    <location>
        <begin position="160"/>
        <end position="187"/>
    </location>
</feature>
<gene>
    <name evidence="3" type="ORF">JAZ04_03260</name>
</gene>
<dbReference type="Proteomes" id="UP000886687">
    <property type="component" value="Unassembled WGS sequence"/>
</dbReference>
<keyword evidence="1" id="KW-0175">Coiled coil</keyword>
<dbReference type="Gene3D" id="3.40.50.2300">
    <property type="match status" value="1"/>
</dbReference>
<dbReference type="InterPro" id="IPR011006">
    <property type="entry name" value="CheY-like_superfamily"/>
</dbReference>
<proteinExistence type="predicted"/>
<evidence type="ECO:0000259" key="2">
    <source>
        <dbReference type="PROSITE" id="PS50921"/>
    </source>
</evidence>
<dbReference type="AlphaFoldDB" id="A0A9E4MZ59"/>
<evidence type="ECO:0000256" key="1">
    <source>
        <dbReference type="SAM" id="Coils"/>
    </source>
</evidence>
<reference evidence="3" key="1">
    <citation type="journal article" date="2021" name="Proc. Natl. Acad. Sci. U.S.A.">
        <title>Global biogeography of chemosynthetic symbionts reveals both localized and globally distributed symbiont groups. .</title>
        <authorList>
            <person name="Osvatic J.T."/>
            <person name="Wilkins L.G.E."/>
            <person name="Leibrecht L."/>
            <person name="Leray M."/>
            <person name="Zauner S."/>
            <person name="Polzin J."/>
            <person name="Camacho Y."/>
            <person name="Gros O."/>
            <person name="van Gils J.A."/>
            <person name="Eisen J.A."/>
            <person name="Petersen J.M."/>
            <person name="Yuen B."/>
        </authorList>
    </citation>
    <scope>NUCLEOTIDE SEQUENCE</scope>
    <source>
        <strain evidence="3">MAGL173</strain>
    </source>
</reference>
<dbReference type="SUPFAM" id="SSF52172">
    <property type="entry name" value="CheY-like"/>
    <property type="match status" value="1"/>
</dbReference>
<organism evidence="3 4">
    <name type="scientific">Candidatus Thiodiazotropha lotti</name>
    <dbReference type="NCBI Taxonomy" id="2792787"/>
    <lineage>
        <taxon>Bacteria</taxon>
        <taxon>Pseudomonadati</taxon>
        <taxon>Pseudomonadota</taxon>
        <taxon>Gammaproteobacteria</taxon>
        <taxon>Chromatiales</taxon>
        <taxon>Sedimenticolaceae</taxon>
        <taxon>Candidatus Thiodiazotropha</taxon>
    </lineage>
</organism>
<feature type="domain" description="ANTAR" evidence="2">
    <location>
        <begin position="114"/>
        <end position="175"/>
    </location>
</feature>
<comment type="caution">
    <text evidence="3">The sequence shown here is derived from an EMBL/GenBank/DDBJ whole genome shotgun (WGS) entry which is preliminary data.</text>
</comment>
<protein>
    <submittedName>
        <fullName evidence="3">Response regulator</fullName>
    </submittedName>
</protein>
<accession>A0A9E4MZ59</accession>
<dbReference type="EMBL" id="JAEPDI010000001">
    <property type="protein sequence ID" value="MCG7937863.1"/>
    <property type="molecule type" value="Genomic_DNA"/>
</dbReference>
<dbReference type="InterPro" id="IPR005561">
    <property type="entry name" value="ANTAR"/>
</dbReference>
<dbReference type="GO" id="GO:0003723">
    <property type="term" value="F:RNA binding"/>
    <property type="evidence" value="ECO:0007669"/>
    <property type="project" value="InterPro"/>
</dbReference>
<dbReference type="Gene3D" id="1.10.10.10">
    <property type="entry name" value="Winged helix-like DNA-binding domain superfamily/Winged helix DNA-binding domain"/>
    <property type="match status" value="1"/>
</dbReference>